<dbReference type="RefSeq" id="YP_009801679.1">
    <property type="nucleotide sequence ID" value="NC_047974.1"/>
</dbReference>
<evidence type="ECO:0000313" key="1">
    <source>
        <dbReference type="EMBL" id="AWN03653.1"/>
    </source>
</evidence>
<dbReference type="Proteomes" id="UP000246975">
    <property type="component" value="Segment"/>
</dbReference>
<accession>A0A2U8UJ62</accession>
<dbReference type="EMBL" id="MH153804">
    <property type="protein sequence ID" value="AWN03653.1"/>
    <property type="molecule type" value="Genomic_DNA"/>
</dbReference>
<dbReference type="KEGG" id="vg:54992197"/>
<reference evidence="1 2" key="1">
    <citation type="submission" date="2018-03" db="EMBL/GenBank/DDBJ databases">
        <authorList>
            <person name="Garlena R.A."/>
            <person name="Russell D.A."/>
            <person name="Pope W.H."/>
            <person name="Jacobs-Sera D."/>
            <person name="Hatfull G.F."/>
        </authorList>
    </citation>
    <scope>NUCLEOTIDE SEQUENCE [LARGE SCALE GENOMIC DNA]</scope>
</reference>
<organism evidence="1 2">
    <name type="scientific">Gordonia phage Jace</name>
    <dbReference type="NCBI Taxonomy" id="2182360"/>
    <lineage>
        <taxon>Viruses</taxon>
        <taxon>Duplodnaviria</taxon>
        <taxon>Heunggongvirae</taxon>
        <taxon>Uroviricota</taxon>
        <taxon>Caudoviricetes</taxon>
        <taxon>Jacevirus</taxon>
        <taxon>Jacevirus jace</taxon>
    </lineage>
</organism>
<protein>
    <submittedName>
        <fullName evidence="1">Uncharacterized protein</fullName>
    </submittedName>
</protein>
<dbReference type="GeneID" id="54992197"/>
<keyword evidence="2" id="KW-1185">Reference proteome</keyword>
<sequence length="71" mass="8019">MMPATLSLDDIKLPVQPDRIIAEYRHLREGNVPHESACQRVGYTTLGLEQLCRRNGIPFTNGEPDLSRAEQ</sequence>
<evidence type="ECO:0000313" key="2">
    <source>
        <dbReference type="Proteomes" id="UP000246975"/>
    </source>
</evidence>
<proteinExistence type="predicted"/>
<name>A0A2U8UJ62_9CAUD</name>
<gene>
    <name evidence="1" type="primary">33</name>
    <name evidence="1" type="ORF">PBI_JACE_33</name>
</gene>